<dbReference type="Pfam" id="PF00528">
    <property type="entry name" value="BPD_transp_1"/>
    <property type="match status" value="1"/>
</dbReference>
<keyword evidence="7 13" id="KW-0812">Transmembrane</keyword>
<evidence type="ECO:0000256" key="6">
    <source>
        <dbReference type="ARBA" id="ARBA00022475"/>
    </source>
</evidence>
<keyword evidence="10 13" id="KW-0472">Membrane</keyword>
<keyword evidence="5 13" id="KW-0813">Transport</keyword>
<evidence type="ECO:0000256" key="10">
    <source>
        <dbReference type="ARBA" id="ARBA00023136"/>
    </source>
</evidence>
<evidence type="ECO:0000256" key="9">
    <source>
        <dbReference type="ARBA" id="ARBA00022989"/>
    </source>
</evidence>
<evidence type="ECO:0000256" key="4">
    <source>
        <dbReference type="ARBA" id="ARBA00008973"/>
    </source>
</evidence>
<evidence type="ECO:0000256" key="2">
    <source>
        <dbReference type="ARBA" id="ARBA00004651"/>
    </source>
</evidence>
<dbReference type="Pfam" id="PF03180">
    <property type="entry name" value="Lipoprotein_9"/>
    <property type="match status" value="1"/>
</dbReference>
<dbReference type="InterPro" id="IPR035906">
    <property type="entry name" value="MetI-like_sf"/>
</dbReference>
<dbReference type="PANTHER" id="PTHR30429:SF0">
    <property type="entry name" value="METHIONINE-BINDING LIPOPROTEIN METQ"/>
    <property type="match status" value="1"/>
</dbReference>
<dbReference type="SUPFAM" id="SSF53850">
    <property type="entry name" value="Periplasmic binding protein-like II"/>
    <property type="match status" value="1"/>
</dbReference>
<evidence type="ECO:0000256" key="7">
    <source>
        <dbReference type="ARBA" id="ARBA00022692"/>
    </source>
</evidence>
<sequence>MSWAEIQPLLRDGFLDTVYMVGWSALIALIGGLPLGVLLVLTDKGGLLRNAPVNKVVGAVVNIGRSLPFIILLIALIPFTRFVVGSFIGPTAAIVPLAIGAIPFFARLVEAAVREVDRGLVEAVQAMGGGTPTVVFKALLPQALPSLVAGLTTTVIVLIGYSAMAGTVGGGGLGAVAVQYGYQRFETTVMIATVVALIVIVTAVQLVGDAVVRALSARRGGDGGSAGASGARGARGRLARLGRGRTVAVTAAVAVPLALIGYGLASGDDDEQTLRVAASPTPHAEILEYVDKHLAGKADLKLDIRKFNDYVVPNTATESGEVDANFFQHKPYLDDFNKKKNTHIVPVVNVELEPLGLYSKKADSLKELTAGKTVAVPNDSTNEGRALHLLADSGLIELERGAGPEATLQDIADARGLKFKELEAASVPRALGDVDAAVINGNYAVDTGLNPSKDALASEKVKGNPYANFLAVKDGHQDDPRVRKLAGLLNSPELKKFIERKYQGAIAPAFGPVRG</sequence>
<dbReference type="InterPro" id="IPR000515">
    <property type="entry name" value="MetI-like"/>
</dbReference>
<evidence type="ECO:0000256" key="11">
    <source>
        <dbReference type="ARBA" id="ARBA00023139"/>
    </source>
</evidence>
<reference evidence="15 16" key="1">
    <citation type="submission" date="2020-02" db="EMBL/GenBank/DDBJ databases">
        <title>Whole-genome analyses of novel actinobacteria.</title>
        <authorList>
            <person name="Sahin N."/>
            <person name="Tatar D."/>
        </authorList>
    </citation>
    <scope>NUCLEOTIDE SEQUENCE [LARGE SCALE GENOMIC DNA]</scope>
    <source>
        <strain evidence="15 16">SB3404</strain>
    </source>
</reference>
<keyword evidence="8" id="KW-0732">Signal</keyword>
<evidence type="ECO:0000256" key="13">
    <source>
        <dbReference type="RuleBase" id="RU363032"/>
    </source>
</evidence>
<protein>
    <submittedName>
        <fullName evidence="15">ABC transporter permease subunit</fullName>
    </submittedName>
</protein>
<feature type="transmembrane region" description="Helical" evidence="13">
    <location>
        <begin position="20"/>
        <end position="41"/>
    </location>
</feature>
<evidence type="ECO:0000256" key="3">
    <source>
        <dbReference type="ARBA" id="ARBA00007069"/>
    </source>
</evidence>
<comment type="caution">
    <text evidence="15">The sequence shown here is derived from an EMBL/GenBank/DDBJ whole genome shotgun (WGS) entry which is preliminary data.</text>
</comment>
<feature type="transmembrane region" description="Helical" evidence="13">
    <location>
        <begin position="83"/>
        <end position="106"/>
    </location>
</feature>
<evidence type="ECO:0000256" key="1">
    <source>
        <dbReference type="ARBA" id="ARBA00004635"/>
    </source>
</evidence>
<dbReference type="FunFam" id="1.10.3720.10:FF:000002">
    <property type="entry name" value="D-methionine ABC transporter permease MetI"/>
    <property type="match status" value="1"/>
</dbReference>
<dbReference type="PROSITE" id="PS50928">
    <property type="entry name" value="ABC_TM1"/>
    <property type="match status" value="1"/>
</dbReference>
<evidence type="ECO:0000313" key="15">
    <source>
        <dbReference type="EMBL" id="NGO71530.1"/>
    </source>
</evidence>
<dbReference type="SUPFAM" id="SSF161098">
    <property type="entry name" value="MetI-like"/>
    <property type="match status" value="1"/>
</dbReference>
<proteinExistence type="inferred from homology"/>
<comment type="similarity">
    <text evidence="4">Belongs to the NlpA lipoprotein family.</text>
</comment>
<dbReference type="Gene3D" id="3.40.190.10">
    <property type="entry name" value="Periplasmic binding protein-like II"/>
    <property type="match status" value="2"/>
</dbReference>
<comment type="subcellular location">
    <subcellularLocation>
        <location evidence="2 13">Cell membrane</location>
        <topology evidence="2 13">Multi-pass membrane protein</topology>
    </subcellularLocation>
    <subcellularLocation>
        <location evidence="1">Membrane</location>
        <topology evidence="1">Lipid-anchor</topology>
    </subcellularLocation>
</comment>
<dbReference type="EMBL" id="JAAKZZ010000315">
    <property type="protein sequence ID" value="NGO71530.1"/>
    <property type="molecule type" value="Genomic_DNA"/>
</dbReference>
<dbReference type="GO" id="GO:0005886">
    <property type="term" value="C:plasma membrane"/>
    <property type="evidence" value="ECO:0007669"/>
    <property type="project" value="UniProtKB-SubCell"/>
</dbReference>
<keyword evidence="12" id="KW-0449">Lipoprotein</keyword>
<feature type="transmembrane region" description="Helical" evidence="13">
    <location>
        <begin position="189"/>
        <end position="212"/>
    </location>
</feature>
<dbReference type="AlphaFoldDB" id="A0A6G4X3S0"/>
<keyword evidence="16" id="KW-1185">Reference proteome</keyword>
<comment type="similarity">
    <text evidence="3">Belongs to the binding-protein-dependent transport system permease family. CysTW subfamily.</text>
</comment>
<evidence type="ECO:0000256" key="5">
    <source>
        <dbReference type="ARBA" id="ARBA00022448"/>
    </source>
</evidence>
<keyword evidence="6" id="KW-1003">Cell membrane</keyword>
<feature type="transmembrane region" description="Helical" evidence="13">
    <location>
        <begin position="53"/>
        <end position="77"/>
    </location>
</feature>
<dbReference type="GO" id="GO:0055085">
    <property type="term" value="P:transmembrane transport"/>
    <property type="evidence" value="ECO:0007669"/>
    <property type="project" value="InterPro"/>
</dbReference>
<feature type="transmembrane region" description="Helical" evidence="13">
    <location>
        <begin position="247"/>
        <end position="265"/>
    </location>
</feature>
<feature type="domain" description="ABC transmembrane type-1" evidence="14">
    <location>
        <begin position="14"/>
        <end position="208"/>
    </location>
</feature>
<dbReference type="CDD" id="cd06261">
    <property type="entry name" value="TM_PBP2"/>
    <property type="match status" value="1"/>
</dbReference>
<gene>
    <name evidence="15" type="ORF">G5C65_24900</name>
</gene>
<dbReference type="Gene3D" id="1.10.3720.10">
    <property type="entry name" value="MetI-like"/>
    <property type="match status" value="1"/>
</dbReference>
<dbReference type="Proteomes" id="UP000477722">
    <property type="component" value="Unassembled WGS sequence"/>
</dbReference>
<organism evidence="15 16">
    <name type="scientific">Streptomyces boncukensis</name>
    <dbReference type="NCBI Taxonomy" id="2711219"/>
    <lineage>
        <taxon>Bacteria</taxon>
        <taxon>Bacillati</taxon>
        <taxon>Actinomycetota</taxon>
        <taxon>Actinomycetes</taxon>
        <taxon>Kitasatosporales</taxon>
        <taxon>Streptomycetaceae</taxon>
        <taxon>Streptomyces</taxon>
    </lineage>
</organism>
<evidence type="ECO:0000256" key="12">
    <source>
        <dbReference type="ARBA" id="ARBA00023288"/>
    </source>
</evidence>
<evidence type="ECO:0000256" key="8">
    <source>
        <dbReference type="ARBA" id="ARBA00022729"/>
    </source>
</evidence>
<feature type="transmembrane region" description="Helical" evidence="13">
    <location>
        <begin position="147"/>
        <end position="169"/>
    </location>
</feature>
<keyword evidence="9 13" id="KW-1133">Transmembrane helix</keyword>
<evidence type="ECO:0000313" key="16">
    <source>
        <dbReference type="Proteomes" id="UP000477722"/>
    </source>
</evidence>
<dbReference type="PANTHER" id="PTHR30429">
    <property type="entry name" value="D-METHIONINE-BINDING LIPOPROTEIN METQ"/>
    <property type="match status" value="1"/>
</dbReference>
<name>A0A6G4X3S0_9ACTN</name>
<evidence type="ECO:0000259" key="14">
    <source>
        <dbReference type="PROSITE" id="PS50928"/>
    </source>
</evidence>
<accession>A0A6G4X3S0</accession>
<dbReference type="InterPro" id="IPR004872">
    <property type="entry name" value="Lipoprotein_NlpA"/>
</dbReference>
<dbReference type="CDD" id="cd13597">
    <property type="entry name" value="PBP2_lipoprotein_Tp32"/>
    <property type="match status" value="1"/>
</dbReference>
<keyword evidence="11" id="KW-0564">Palmitate</keyword>